<name>A0ABW3H3Q3_9SPHN</name>
<organism evidence="3 4">
    <name type="scientific">Sphingomonas canadensis</name>
    <dbReference type="NCBI Taxonomy" id="1219257"/>
    <lineage>
        <taxon>Bacteria</taxon>
        <taxon>Pseudomonadati</taxon>
        <taxon>Pseudomonadota</taxon>
        <taxon>Alphaproteobacteria</taxon>
        <taxon>Sphingomonadales</taxon>
        <taxon>Sphingomonadaceae</taxon>
        <taxon>Sphingomonas</taxon>
    </lineage>
</organism>
<accession>A0ABW3H3Q3</accession>
<feature type="transmembrane region" description="Helical" evidence="2">
    <location>
        <begin position="12"/>
        <end position="30"/>
    </location>
</feature>
<evidence type="ECO:0000313" key="4">
    <source>
        <dbReference type="Proteomes" id="UP001596977"/>
    </source>
</evidence>
<dbReference type="EMBL" id="JBHTJG010000002">
    <property type="protein sequence ID" value="MFD0945854.1"/>
    <property type="molecule type" value="Genomic_DNA"/>
</dbReference>
<reference evidence="4" key="1">
    <citation type="journal article" date="2019" name="Int. J. Syst. Evol. Microbiol.">
        <title>The Global Catalogue of Microorganisms (GCM) 10K type strain sequencing project: providing services to taxonomists for standard genome sequencing and annotation.</title>
        <authorList>
            <consortium name="The Broad Institute Genomics Platform"/>
            <consortium name="The Broad Institute Genome Sequencing Center for Infectious Disease"/>
            <person name="Wu L."/>
            <person name="Ma J."/>
        </authorList>
    </citation>
    <scope>NUCLEOTIDE SEQUENCE [LARGE SCALE GENOMIC DNA]</scope>
    <source>
        <strain evidence="4">CCUG 62982</strain>
    </source>
</reference>
<dbReference type="NCBIfam" id="TIGR04222">
    <property type="entry name" value="near_uncomplex"/>
    <property type="match status" value="1"/>
</dbReference>
<sequence length="279" mass="28628">MTSPFDLTGPMFLLLYLALLAAAIVAGMLLPRWLRAEGREPAVTDPDQLAYLAGGRTRLAETVTSRLLASGAIAIDAGGRFQHGEHARGRTAAERAVLALPQDARWTRVSAAVARQADGVAQRLTDAGLLLDGGEALRARIVQTLPYLLVMAIGLVKLNVGLERERPVEALTVLLVITGVLALIRFAVLDRRTRGALAVLASARARSERLRLAPTAPETDMAVALFGTAVLAGSGWAAFHSLRTSSGSSDSGGSGCSSDSGCSGGDGGGGGCGGCGGGD</sequence>
<protein>
    <submittedName>
        <fullName evidence="3">TIGR04222 domain-containing membrane protein</fullName>
    </submittedName>
</protein>
<evidence type="ECO:0000256" key="2">
    <source>
        <dbReference type="SAM" id="Phobius"/>
    </source>
</evidence>
<keyword evidence="2" id="KW-0472">Membrane</keyword>
<comment type="caution">
    <text evidence="3">The sequence shown here is derived from an EMBL/GenBank/DDBJ whole genome shotgun (WGS) entry which is preliminary data.</text>
</comment>
<evidence type="ECO:0000313" key="3">
    <source>
        <dbReference type="EMBL" id="MFD0945854.1"/>
    </source>
</evidence>
<keyword evidence="2" id="KW-1133">Transmembrane helix</keyword>
<keyword evidence="4" id="KW-1185">Reference proteome</keyword>
<evidence type="ECO:0000256" key="1">
    <source>
        <dbReference type="SAM" id="MobiDB-lite"/>
    </source>
</evidence>
<feature type="transmembrane region" description="Helical" evidence="2">
    <location>
        <begin position="168"/>
        <end position="188"/>
    </location>
</feature>
<dbReference type="RefSeq" id="WP_264943344.1">
    <property type="nucleotide sequence ID" value="NZ_JAPDRA010000002.1"/>
</dbReference>
<proteinExistence type="predicted"/>
<feature type="transmembrane region" description="Helical" evidence="2">
    <location>
        <begin position="145"/>
        <end position="162"/>
    </location>
</feature>
<keyword evidence="2" id="KW-0812">Transmembrane</keyword>
<dbReference type="Proteomes" id="UP001596977">
    <property type="component" value="Unassembled WGS sequence"/>
</dbReference>
<dbReference type="InterPro" id="IPR026467">
    <property type="entry name" value="Ser/Gly_Cys_C_dom"/>
</dbReference>
<feature type="region of interest" description="Disordered" evidence="1">
    <location>
        <begin position="246"/>
        <end position="279"/>
    </location>
</feature>
<feature type="compositionally biased region" description="Gly residues" evidence="1">
    <location>
        <begin position="262"/>
        <end position="279"/>
    </location>
</feature>
<gene>
    <name evidence="3" type="ORF">ACFQ1E_05840</name>
</gene>